<dbReference type="FunCoup" id="A0A165JSQ1">
    <property type="interactions" value="658"/>
</dbReference>
<dbReference type="GO" id="GO:0010467">
    <property type="term" value="P:gene expression"/>
    <property type="evidence" value="ECO:0007669"/>
    <property type="project" value="UniProtKB-ARBA"/>
</dbReference>
<comment type="subcellular location">
    <subcellularLocation>
        <location evidence="1">Nucleus</location>
    </subcellularLocation>
</comment>
<organism evidence="9 10">
    <name type="scientific">Calocera cornea HHB12733</name>
    <dbReference type="NCBI Taxonomy" id="1353952"/>
    <lineage>
        <taxon>Eukaryota</taxon>
        <taxon>Fungi</taxon>
        <taxon>Dikarya</taxon>
        <taxon>Basidiomycota</taxon>
        <taxon>Agaricomycotina</taxon>
        <taxon>Dacrymycetes</taxon>
        <taxon>Dacrymycetales</taxon>
        <taxon>Dacrymycetaceae</taxon>
        <taxon>Calocera</taxon>
    </lineage>
</organism>
<evidence type="ECO:0000313" key="10">
    <source>
        <dbReference type="Proteomes" id="UP000076842"/>
    </source>
</evidence>
<dbReference type="InParanoid" id="A0A165JSQ1"/>
<evidence type="ECO:0000256" key="5">
    <source>
        <dbReference type="ARBA" id="ARBA00023242"/>
    </source>
</evidence>
<keyword evidence="10" id="KW-1185">Reference proteome</keyword>
<dbReference type="InterPro" id="IPR039678">
    <property type="entry name" value="CTNNBL1"/>
</dbReference>
<dbReference type="InterPro" id="IPR016024">
    <property type="entry name" value="ARM-type_fold"/>
</dbReference>
<dbReference type="OrthoDB" id="1898821at2759"/>
<dbReference type="AlphaFoldDB" id="A0A165JSQ1"/>
<evidence type="ECO:0000256" key="4">
    <source>
        <dbReference type="ARBA" id="ARBA00023054"/>
    </source>
</evidence>
<dbReference type="PANTHER" id="PTHR14978">
    <property type="entry name" value="BETA-CATENIN-LIKE PROTEIN 1 NUCLEAR ASSOCIATED PROTEIN"/>
    <property type="match status" value="1"/>
</dbReference>
<evidence type="ECO:0000256" key="1">
    <source>
        <dbReference type="ARBA" id="ARBA00004123"/>
    </source>
</evidence>
<keyword evidence="2" id="KW-0597">Phosphoprotein</keyword>
<accession>A0A165JSQ1</accession>
<feature type="compositionally biased region" description="Acidic residues" evidence="7">
    <location>
        <begin position="63"/>
        <end position="77"/>
    </location>
</feature>
<name>A0A165JSQ1_9BASI</name>
<dbReference type="Gene3D" id="1.25.10.10">
    <property type="entry name" value="Leucine-rich Repeat Variant"/>
    <property type="match status" value="1"/>
</dbReference>
<keyword evidence="4 6" id="KW-0175">Coiled coil</keyword>
<keyword evidence="3" id="KW-0677">Repeat</keyword>
<evidence type="ECO:0000259" key="8">
    <source>
        <dbReference type="SMART" id="SM01156"/>
    </source>
</evidence>
<dbReference type="Pfam" id="PF08216">
    <property type="entry name" value="CTNNBL"/>
    <property type="match status" value="1"/>
</dbReference>
<evidence type="ECO:0000256" key="6">
    <source>
        <dbReference type="SAM" id="Coils"/>
    </source>
</evidence>
<dbReference type="InterPro" id="IPR011989">
    <property type="entry name" value="ARM-like"/>
</dbReference>
<evidence type="ECO:0000256" key="3">
    <source>
        <dbReference type="ARBA" id="ARBA00022737"/>
    </source>
</evidence>
<evidence type="ECO:0000256" key="7">
    <source>
        <dbReference type="SAM" id="MobiDB-lite"/>
    </source>
</evidence>
<protein>
    <submittedName>
        <fullName evidence="9">DUF1716-domain-containing protein</fullName>
    </submittedName>
</protein>
<feature type="domain" description="Beta-catenin-like protein 1 N-terminal" evidence="8">
    <location>
        <begin position="101"/>
        <end position="212"/>
    </location>
</feature>
<dbReference type="Proteomes" id="UP000076842">
    <property type="component" value="Unassembled WGS sequence"/>
</dbReference>
<reference evidence="9 10" key="1">
    <citation type="journal article" date="2016" name="Mol. Biol. Evol.">
        <title>Comparative Genomics of Early-Diverging Mushroom-Forming Fungi Provides Insights into the Origins of Lignocellulose Decay Capabilities.</title>
        <authorList>
            <person name="Nagy L.G."/>
            <person name="Riley R."/>
            <person name="Tritt A."/>
            <person name="Adam C."/>
            <person name="Daum C."/>
            <person name="Floudas D."/>
            <person name="Sun H."/>
            <person name="Yadav J.S."/>
            <person name="Pangilinan J."/>
            <person name="Larsson K.H."/>
            <person name="Matsuura K."/>
            <person name="Barry K."/>
            <person name="Labutti K."/>
            <person name="Kuo R."/>
            <person name="Ohm R.A."/>
            <person name="Bhattacharya S.S."/>
            <person name="Shirouzu T."/>
            <person name="Yoshinaga Y."/>
            <person name="Martin F.M."/>
            <person name="Grigoriev I.V."/>
            <person name="Hibbett D.S."/>
        </authorList>
    </citation>
    <scope>NUCLEOTIDE SEQUENCE [LARGE SCALE GENOMIC DNA]</scope>
    <source>
        <strain evidence="9 10">HHB12733</strain>
    </source>
</reference>
<dbReference type="GO" id="GO:0005681">
    <property type="term" value="C:spliceosomal complex"/>
    <property type="evidence" value="ECO:0007669"/>
    <property type="project" value="TreeGrafter"/>
</dbReference>
<dbReference type="STRING" id="1353952.A0A165JSQ1"/>
<proteinExistence type="predicted"/>
<dbReference type="EMBL" id="KV423918">
    <property type="protein sequence ID" value="KZT62220.1"/>
    <property type="molecule type" value="Genomic_DNA"/>
</dbReference>
<sequence length="639" mass="71393">MDIDKLFKTHNVPTGGNKRKMPEPPNPEVLKRMRMASPERTEPPSNGPIPPSRQTKGPARVEIEDEDEDGEERDDGEFAPGGDADYFAEEDEEGRFYGGGLTGEQKQILDIFDHAQGEGAIDPENVTAPAVRRLSQRFERAANKNQDQRSKYPDDPTKFIDSEADLDAAIRSLVPLAQAPAVAYPELVKSGTVDRLVGLLAHENVDIVIAVVEVIHEMTDEDVGEEADEDEEDEQKKSETMKIMVNALVKSSALELLVQNLPRFNEAEEADRQGVFHTLGIFENMIGFDPPLSRALVSETSILKWLLERLQTKGYDDNKGYAAELVAIILQNNRENRLEYGKLDGVDMSLRVLAQYRKKDPAEGDETEFMENVFDALCSALAETEIKQLFVDAEGVELMVIMMKEKKVTHSRSIKVLDHALSGPAGTAGCEMFVDALGLKTLFSAFMGKGEKKKKAAASAGEDIAHILGIISSLFTNLASDSPARIRLLAKWVESDYEKVARLSEIRAHAQARLEVAEREIEQEKEDLESDGVEMGEDEEIVWYLRRLESGLDVLQLVDYIGAWISMEDDGVGQAEVFQARARMQELLREKGKSFEDMVKVLIKFHDNIDEEDEHDPQSDSPSQRVILEQLIPFLEAYG</sequence>
<gene>
    <name evidence="9" type="ORF">CALCODRAFT_552769</name>
</gene>
<dbReference type="FunFam" id="1.25.10.10:FF:001136">
    <property type="entry name" value="Beta-catenin-like protein 1"/>
    <property type="match status" value="1"/>
</dbReference>
<dbReference type="SMART" id="SM01156">
    <property type="entry name" value="DUF1716"/>
    <property type="match status" value="1"/>
</dbReference>
<dbReference type="SUPFAM" id="SSF48371">
    <property type="entry name" value="ARM repeat"/>
    <property type="match status" value="1"/>
</dbReference>
<feature type="region of interest" description="Disordered" evidence="7">
    <location>
        <begin position="1"/>
        <end position="85"/>
    </location>
</feature>
<dbReference type="InterPro" id="IPR013180">
    <property type="entry name" value="CTNNBL1_N"/>
</dbReference>
<evidence type="ECO:0000313" key="9">
    <source>
        <dbReference type="EMBL" id="KZT62220.1"/>
    </source>
</evidence>
<dbReference type="PANTHER" id="PTHR14978:SF0">
    <property type="entry name" value="BETA-CATENIN-LIKE PROTEIN 1"/>
    <property type="match status" value="1"/>
</dbReference>
<evidence type="ECO:0000256" key="2">
    <source>
        <dbReference type="ARBA" id="ARBA00022553"/>
    </source>
</evidence>
<keyword evidence="5" id="KW-0539">Nucleus</keyword>
<feature type="coiled-coil region" evidence="6">
    <location>
        <begin position="500"/>
        <end position="534"/>
    </location>
</feature>